<proteinExistence type="predicted"/>
<dbReference type="RefSeq" id="WP_390317676.1">
    <property type="nucleotide sequence ID" value="NZ_JBHSPB010000011.1"/>
</dbReference>
<dbReference type="InterPro" id="IPR011747">
    <property type="entry name" value="CHP02241"/>
</dbReference>
<dbReference type="PANTHER" id="PTHR38009">
    <property type="entry name" value="CONSERVED HYPOTHETICAL PHAGE TAIL PROTEIN"/>
    <property type="match status" value="1"/>
</dbReference>
<gene>
    <name evidence="1" type="ORF">ACFP1Z_19175</name>
</gene>
<evidence type="ECO:0000313" key="2">
    <source>
        <dbReference type="Proteomes" id="UP001596083"/>
    </source>
</evidence>
<name>A0ABW0Z0Q1_9ACTN</name>
<organism evidence="1 2">
    <name type="scientific">Streptomyces gamaensis</name>
    <dbReference type="NCBI Taxonomy" id="1763542"/>
    <lineage>
        <taxon>Bacteria</taxon>
        <taxon>Bacillati</taxon>
        <taxon>Actinomycetota</taxon>
        <taxon>Actinomycetes</taxon>
        <taxon>Kitasatosporales</taxon>
        <taxon>Streptomycetaceae</taxon>
        <taxon>Streptomyces</taxon>
    </lineage>
</organism>
<dbReference type="EMBL" id="JBHSPB010000011">
    <property type="protein sequence ID" value="MFC5722291.1"/>
    <property type="molecule type" value="Genomic_DNA"/>
</dbReference>
<keyword evidence="2" id="KW-1185">Reference proteome</keyword>
<dbReference type="PANTHER" id="PTHR38009:SF1">
    <property type="entry name" value="CONSERVED HYPOTHETICAL PHAGE TAIL PROTEIN"/>
    <property type="match status" value="1"/>
</dbReference>
<accession>A0ABW0Z0Q1</accession>
<dbReference type="InterPro" id="IPR010667">
    <property type="entry name" value="Phage_T4_Gp19"/>
</dbReference>
<protein>
    <submittedName>
        <fullName evidence="1">Phage tail protein</fullName>
    </submittedName>
</protein>
<evidence type="ECO:0000313" key="1">
    <source>
        <dbReference type="EMBL" id="MFC5722291.1"/>
    </source>
</evidence>
<dbReference type="Pfam" id="PF06841">
    <property type="entry name" value="Phage_T4_gp19"/>
    <property type="match status" value="1"/>
</dbReference>
<reference evidence="2" key="1">
    <citation type="journal article" date="2019" name="Int. J. Syst. Evol. Microbiol.">
        <title>The Global Catalogue of Microorganisms (GCM) 10K type strain sequencing project: providing services to taxonomists for standard genome sequencing and annotation.</title>
        <authorList>
            <consortium name="The Broad Institute Genomics Platform"/>
            <consortium name="The Broad Institute Genome Sequencing Center for Infectious Disease"/>
            <person name="Wu L."/>
            <person name="Ma J."/>
        </authorList>
    </citation>
    <scope>NUCLEOTIDE SEQUENCE [LARGE SCALE GENOMIC DNA]</scope>
    <source>
        <strain evidence="2">CGMCC 4.7304</strain>
    </source>
</reference>
<comment type="caution">
    <text evidence="1">The sequence shown here is derived from an EMBL/GenBank/DDBJ whole genome shotgun (WGS) entry which is preliminary data.</text>
</comment>
<sequence length="156" mass="16831">MADTKTQTGGAFAANRFTFQLEGLQLEQLKSVSGVEIGVEVRQAPAVDAKTGLWSMHKTAGTPKTPSIRITRSMEKSPTVTDWIKKVYGQGNVSDGKKQASIVFMTDEGDKGQKITVNLINAWVSSWSASDLSSDSANGVVEETFVVECDRIEMAA</sequence>
<dbReference type="Proteomes" id="UP001596083">
    <property type="component" value="Unassembled WGS sequence"/>
</dbReference>